<keyword evidence="3" id="KW-1133">Transmembrane helix</keyword>
<evidence type="ECO:0000259" key="5">
    <source>
        <dbReference type="Pfam" id="PF19353"/>
    </source>
</evidence>
<dbReference type="Pfam" id="PF19353">
    <property type="entry name" value="DUF5930"/>
    <property type="match status" value="1"/>
</dbReference>
<feature type="domain" description="M23ase beta-sheet core" evidence="4">
    <location>
        <begin position="360"/>
        <end position="455"/>
    </location>
</feature>
<keyword evidence="7" id="KW-1185">Reference proteome</keyword>
<evidence type="ECO:0000256" key="2">
    <source>
        <dbReference type="SAM" id="MobiDB-lite"/>
    </source>
</evidence>
<dbReference type="AlphaFoldDB" id="A0A238W4Y9"/>
<dbReference type="Proteomes" id="UP000198417">
    <property type="component" value="Unassembled WGS sequence"/>
</dbReference>
<dbReference type="InterPro" id="IPR016047">
    <property type="entry name" value="M23ase_b-sheet_dom"/>
</dbReference>
<gene>
    <name evidence="6" type="ORF">SAMN06265370_104156</name>
</gene>
<keyword evidence="3" id="KW-0812">Transmembrane</keyword>
<dbReference type="GO" id="GO:0004222">
    <property type="term" value="F:metalloendopeptidase activity"/>
    <property type="evidence" value="ECO:0007669"/>
    <property type="project" value="TreeGrafter"/>
</dbReference>
<evidence type="ECO:0000259" key="4">
    <source>
        <dbReference type="Pfam" id="PF01551"/>
    </source>
</evidence>
<dbReference type="CDD" id="cd12797">
    <property type="entry name" value="M23_peptidase"/>
    <property type="match status" value="1"/>
</dbReference>
<accession>A0A238W4Y9</accession>
<protein>
    <submittedName>
        <fullName evidence="6">Murein DD-endopeptidase MepM and murein hydrolase activator NlpD, contain LysM domain</fullName>
    </submittedName>
</protein>
<organism evidence="6 7">
    <name type="scientific">Puniceibacterium sediminis</name>
    <dbReference type="NCBI Taxonomy" id="1608407"/>
    <lineage>
        <taxon>Bacteria</taxon>
        <taxon>Pseudomonadati</taxon>
        <taxon>Pseudomonadota</taxon>
        <taxon>Alphaproteobacteria</taxon>
        <taxon>Rhodobacterales</taxon>
        <taxon>Paracoccaceae</taxon>
        <taxon>Puniceibacterium</taxon>
    </lineage>
</organism>
<keyword evidence="6" id="KW-0378">Hydrolase</keyword>
<sequence>MRKSHQTDKPLGKAPDGEPSVGTGTAKGAKLVRTRLAIRTHALLERYFPERRLFLRSDSDTRFIRLKSETQAVVFAGGSLVLGWTIIATAILLMDSIGGGNFREQAKRDQQTYQQRLNDLSHERDARASEAAAAQDRFNTALAQVSIMQSQLLDSETRRSEMETGIEVVQATLRDTMKKRAELTEQMEALQADGASELASAGTAQTDSTMDFLADALARTAAERDQVVADAQDALVRADEMASEIRQMADQNDTIFRQLEEAMTVSVKPLDKMFTAAGMDPDRILDQVRRGYSGQGGPLTPLSLSTMGSTSSADTLRANNILGEMDRLNLYRIAAQKAPFATPLKDAFRFTSGFGRRWGRMHAGTDFAAPMGTPIYATADGVVTHAGWSSGYGRLVKIQHEFGIETRYAHQSKIRVKVGQRVSRGDRIGDMGNSGRSTGTHLHYEVRVGGEAVNPMIYIKAANDVF</sequence>
<keyword evidence="3" id="KW-0472">Membrane</keyword>
<dbReference type="SUPFAM" id="SSF51261">
    <property type="entry name" value="Duplicated hybrid motif"/>
    <property type="match status" value="1"/>
</dbReference>
<dbReference type="InterPro" id="IPR050570">
    <property type="entry name" value="Cell_wall_metabolism_enzyme"/>
</dbReference>
<proteinExistence type="predicted"/>
<evidence type="ECO:0000313" key="7">
    <source>
        <dbReference type="Proteomes" id="UP000198417"/>
    </source>
</evidence>
<reference evidence="6 7" key="1">
    <citation type="submission" date="2017-06" db="EMBL/GenBank/DDBJ databases">
        <authorList>
            <person name="Kim H.J."/>
            <person name="Triplett B.A."/>
        </authorList>
    </citation>
    <scope>NUCLEOTIDE SEQUENCE [LARGE SCALE GENOMIC DNA]</scope>
    <source>
        <strain evidence="6 7">DSM 29052</strain>
    </source>
</reference>
<dbReference type="InterPro" id="IPR045974">
    <property type="entry name" value="DUF5930"/>
</dbReference>
<dbReference type="EMBL" id="FZNN01000004">
    <property type="protein sequence ID" value="SNR41606.1"/>
    <property type="molecule type" value="Genomic_DNA"/>
</dbReference>
<feature type="compositionally biased region" description="Basic and acidic residues" evidence="2">
    <location>
        <begin position="1"/>
        <end position="11"/>
    </location>
</feature>
<dbReference type="PANTHER" id="PTHR21666">
    <property type="entry name" value="PEPTIDASE-RELATED"/>
    <property type="match status" value="1"/>
</dbReference>
<dbReference type="FunFam" id="2.70.70.10:FF:000006">
    <property type="entry name" value="M23 family peptidase"/>
    <property type="match status" value="1"/>
</dbReference>
<dbReference type="InterPro" id="IPR011055">
    <property type="entry name" value="Dup_hybrid_motif"/>
</dbReference>
<dbReference type="PANTHER" id="PTHR21666:SF270">
    <property type="entry name" value="MUREIN HYDROLASE ACTIVATOR ENVC"/>
    <property type="match status" value="1"/>
</dbReference>
<feature type="coiled-coil region" evidence="1">
    <location>
        <begin position="166"/>
        <end position="193"/>
    </location>
</feature>
<evidence type="ECO:0000256" key="3">
    <source>
        <dbReference type="SAM" id="Phobius"/>
    </source>
</evidence>
<dbReference type="Gene3D" id="2.70.70.10">
    <property type="entry name" value="Glucose Permease (Domain IIA)"/>
    <property type="match status" value="1"/>
</dbReference>
<dbReference type="Pfam" id="PF01551">
    <property type="entry name" value="Peptidase_M23"/>
    <property type="match status" value="1"/>
</dbReference>
<feature type="domain" description="DUF5930" evidence="5">
    <location>
        <begin position="33"/>
        <end position="349"/>
    </location>
</feature>
<evidence type="ECO:0000313" key="6">
    <source>
        <dbReference type="EMBL" id="SNR41606.1"/>
    </source>
</evidence>
<feature type="region of interest" description="Disordered" evidence="2">
    <location>
        <begin position="1"/>
        <end position="26"/>
    </location>
</feature>
<name>A0A238W4Y9_9RHOB</name>
<evidence type="ECO:0000256" key="1">
    <source>
        <dbReference type="SAM" id="Coils"/>
    </source>
</evidence>
<feature type="transmembrane region" description="Helical" evidence="3">
    <location>
        <begin position="72"/>
        <end position="94"/>
    </location>
</feature>
<keyword evidence="1" id="KW-0175">Coiled coil</keyword>